<evidence type="ECO:0000313" key="4">
    <source>
        <dbReference type="Proteomes" id="UP000070720"/>
    </source>
</evidence>
<protein>
    <submittedName>
        <fullName evidence="2">Chromosome 3, complete genome</fullName>
    </submittedName>
</protein>
<evidence type="ECO:0000256" key="1">
    <source>
        <dbReference type="SAM" id="SignalP"/>
    </source>
</evidence>
<reference evidence="3 4" key="1">
    <citation type="journal article" date="2007" name="Science">
        <title>The Fusarium graminearum genome reveals a link between localized polymorphism and pathogen specialization.</title>
        <authorList>
            <person name="Cuomo C.A."/>
            <person name="Gueldener U."/>
            <person name="Xu J.-R."/>
            <person name="Trail F."/>
            <person name="Turgeon B.G."/>
            <person name="Di Pietro A."/>
            <person name="Walton J.D."/>
            <person name="Ma L.-J."/>
            <person name="Baker S.E."/>
            <person name="Rep M."/>
            <person name="Adam G."/>
            <person name="Antoniw J."/>
            <person name="Baldwin T."/>
            <person name="Calvo S.E."/>
            <person name="Chang Y.-L."/>
            <person name="DeCaprio D."/>
            <person name="Gale L.R."/>
            <person name="Gnerre S."/>
            <person name="Goswami R.S."/>
            <person name="Hammond-Kosack K."/>
            <person name="Harris L.J."/>
            <person name="Hilburn K."/>
            <person name="Kennell J.C."/>
            <person name="Kroken S."/>
            <person name="Magnuson J.K."/>
            <person name="Mannhaupt G."/>
            <person name="Mauceli E.W."/>
            <person name="Mewes H.-W."/>
            <person name="Mitterbauer R."/>
            <person name="Muehlbauer G."/>
            <person name="Muensterkoetter M."/>
            <person name="Nelson D."/>
            <person name="O'Donnell K."/>
            <person name="Ouellet T."/>
            <person name="Qi W."/>
            <person name="Quesneville H."/>
            <person name="Roncero M.I.G."/>
            <person name="Seong K.-Y."/>
            <person name="Tetko I.V."/>
            <person name="Urban M."/>
            <person name="Waalwijk C."/>
            <person name="Ward T.J."/>
            <person name="Yao J."/>
            <person name="Birren B.W."/>
            <person name="Kistler H.C."/>
        </authorList>
    </citation>
    <scope>NUCLEOTIDE SEQUENCE [LARGE SCALE GENOMIC DNA]</scope>
    <source>
        <strain evidence="4">ATCC MYA-4620 / CBS 123657 / FGSC 9075 / NRRL 31084 / PH-1</strain>
        <strain evidence="3">PH-1 / ATCC MYA-4620 / FGSC 9075 / NRRL 31084</strain>
    </source>
</reference>
<name>A0A0E0SPC3_GIBZE</name>
<keyword evidence="1" id="KW-0732">Signal</keyword>
<reference evidence="3 4" key="2">
    <citation type="journal article" date="2010" name="Nature">
        <title>Comparative genomics reveals mobile pathogenicity chromosomes in Fusarium.</title>
        <authorList>
            <person name="Ma L.J."/>
            <person name="van der Does H.C."/>
            <person name="Borkovich K.A."/>
            <person name="Coleman J.J."/>
            <person name="Daboussi M.J."/>
            <person name="Di Pietro A."/>
            <person name="Dufresne M."/>
            <person name="Freitag M."/>
            <person name="Grabherr M."/>
            <person name="Henrissat B."/>
            <person name="Houterman P.M."/>
            <person name="Kang S."/>
            <person name="Shim W.B."/>
            <person name="Woloshuk C."/>
            <person name="Xie X."/>
            <person name="Xu J.R."/>
            <person name="Antoniw J."/>
            <person name="Baker S.E."/>
            <person name="Bluhm B.H."/>
            <person name="Breakspear A."/>
            <person name="Brown D.W."/>
            <person name="Butchko R.A."/>
            <person name="Chapman S."/>
            <person name="Coulson R."/>
            <person name="Coutinho P.M."/>
            <person name="Danchin E.G."/>
            <person name="Diener A."/>
            <person name="Gale L.R."/>
            <person name="Gardiner D.M."/>
            <person name="Goff S."/>
            <person name="Hammond-Kosack K.E."/>
            <person name="Hilburn K."/>
            <person name="Hua-Van A."/>
            <person name="Jonkers W."/>
            <person name="Kazan K."/>
            <person name="Kodira C.D."/>
            <person name="Koehrsen M."/>
            <person name="Kumar L."/>
            <person name="Lee Y.H."/>
            <person name="Li L."/>
            <person name="Manners J.M."/>
            <person name="Miranda-Saavedra D."/>
            <person name="Mukherjee M."/>
            <person name="Park G."/>
            <person name="Park J."/>
            <person name="Park S.Y."/>
            <person name="Proctor R.H."/>
            <person name="Regev A."/>
            <person name="Ruiz-Roldan M.C."/>
            <person name="Sain D."/>
            <person name="Sakthikumar S."/>
            <person name="Sykes S."/>
            <person name="Schwartz D.C."/>
            <person name="Turgeon B.G."/>
            <person name="Wapinski I."/>
            <person name="Yoder O."/>
            <person name="Young S."/>
            <person name="Zeng Q."/>
            <person name="Zhou S."/>
            <person name="Galagan J."/>
            <person name="Cuomo C.A."/>
            <person name="Kistler H.C."/>
            <person name="Rep M."/>
        </authorList>
    </citation>
    <scope>GENOME REANNOTATION</scope>
    <source>
        <strain evidence="4">ATCC MYA-4620 / CBS 123657 / FGSC 9075 / NRRL 31084 / PH-1</strain>
        <strain evidence="3">PH-1 / ATCC MYA-4620 / FGSC 9075 / NRRL 31084</strain>
    </source>
</reference>
<dbReference type="AlphaFoldDB" id="A0A0E0SPC3"/>
<sequence>MIIRFVLFLLILFPCAGSIPGLQNREVTCGSPDKDDYTIIQNPFLGDLDHGQPGIAFTTGYGDDSLRWFMVYQNAIDFKPYRAMKIPSNTTVFIDLTSSCQTFAGRLVRGADINFDGGVHNLGTWAELNWGSYPLAYGGVSVIEGNDGPVLLTSEDANTPVLGFTHDIIPTAPEECRVAKDSGGTALKPTDKNGYDEATREFTKRVLRTLKVSIDRSYTATIMSHNGRLEIEFLHGNH</sequence>
<evidence type="ECO:0000313" key="3">
    <source>
        <dbReference type="EnsemblFungi" id="CEF88286"/>
    </source>
</evidence>
<proteinExistence type="predicted"/>
<dbReference type="EMBL" id="HG970334">
    <property type="protein sequence ID" value="CEF88286.1"/>
    <property type="molecule type" value="Genomic_DNA"/>
</dbReference>
<dbReference type="InParanoid" id="A0A0E0SPC3"/>
<dbReference type="Proteomes" id="UP000070720">
    <property type="component" value="Chromosome 3"/>
</dbReference>
<dbReference type="EnsemblFungi" id="CEF88286">
    <property type="protein sequence ID" value="CEF88286"/>
    <property type="gene ID" value="FGRRES_16542"/>
</dbReference>
<reference key="3">
    <citation type="submission" date="2014-02" db="EMBL/GenBank/DDBJ databases">
        <title>A revised Fusarium graminearum genomic reference sequence using whole shotgun re-sequencing.</title>
        <authorList>
            <person name="King R."/>
            <person name="Urban M."/>
            <person name="Hassani-Pak K."/>
            <person name="Hammond-Kosack K."/>
        </authorList>
    </citation>
    <scope>NUCLEOTIDE SEQUENCE</scope>
    <source>
        <strain>PH-1</strain>
    </source>
</reference>
<accession>A0A0E0SPC3</accession>
<reference evidence="3" key="5">
    <citation type="submission" date="2017-01" db="UniProtKB">
        <authorList>
            <consortium name="EnsemblFungi"/>
        </authorList>
    </citation>
    <scope>IDENTIFICATION</scope>
    <source>
        <strain evidence="3">PH-1 / ATCC MYA-4620 / FGSC 9075 / NRRL 31084</strain>
    </source>
</reference>
<feature type="signal peptide" evidence="1">
    <location>
        <begin position="1"/>
        <end position="18"/>
    </location>
</feature>
<evidence type="ECO:0000313" key="2">
    <source>
        <dbReference type="EMBL" id="CEF88286.1"/>
    </source>
</evidence>
<feature type="chain" id="PRO_5010027169" evidence="1">
    <location>
        <begin position="19"/>
        <end position="238"/>
    </location>
</feature>
<keyword evidence="4" id="KW-1185">Reference proteome</keyword>
<gene>
    <name evidence="2" type="ORF">FGRAMPH1_01T18725</name>
</gene>
<dbReference type="VEuPathDB" id="FungiDB:FGRAMPH1_01G18725"/>
<reference evidence="2 4" key="4">
    <citation type="journal article" date="2015" name="BMC Genomics">
        <title>The completed genome sequence of the pathogenic ascomycete fungus Fusarium graminearum.</title>
        <authorList>
            <person name="King R."/>
            <person name="Urban M."/>
            <person name="Hammond-Kosack M.C."/>
            <person name="Hassani-Pak K."/>
            <person name="Hammond-Kosack K.E."/>
        </authorList>
    </citation>
    <scope>NUCLEOTIDE SEQUENCE [LARGE SCALE GENOMIC DNA]</scope>
    <source>
        <strain evidence="4">ATCC MYA-4620 / CBS 123657 / FGSC 9075 / NRRL 31084 / PH-1</strain>
        <strain evidence="2">PH-1</strain>
    </source>
</reference>
<organism evidence="3">
    <name type="scientific">Gibberella zeae (strain ATCC MYA-4620 / CBS 123657 / FGSC 9075 / NRRL 31084 / PH-1)</name>
    <name type="common">Wheat head blight fungus</name>
    <name type="synonym">Fusarium graminearum</name>
    <dbReference type="NCBI Taxonomy" id="229533"/>
    <lineage>
        <taxon>Eukaryota</taxon>
        <taxon>Fungi</taxon>
        <taxon>Dikarya</taxon>
        <taxon>Ascomycota</taxon>
        <taxon>Pezizomycotina</taxon>
        <taxon>Sordariomycetes</taxon>
        <taxon>Hypocreomycetidae</taxon>
        <taxon>Hypocreales</taxon>
        <taxon>Nectriaceae</taxon>
        <taxon>Fusarium</taxon>
    </lineage>
</organism>